<name>A0A084FXW9_PSEDA</name>
<feature type="domain" description="OBG-type G" evidence="4">
    <location>
        <begin position="49"/>
        <end position="254"/>
    </location>
</feature>
<feature type="domain" description="TGS" evidence="5">
    <location>
        <begin position="254"/>
        <end position="329"/>
    </location>
</feature>
<evidence type="ECO:0008006" key="8">
    <source>
        <dbReference type="Google" id="ProtNLM"/>
    </source>
</evidence>
<keyword evidence="7" id="KW-1185">Reference proteome</keyword>
<dbReference type="GO" id="GO:1903833">
    <property type="term" value="P:positive regulation of cellular response to amino acid starvation"/>
    <property type="evidence" value="ECO:0007669"/>
    <property type="project" value="EnsemblFungi"/>
</dbReference>
<dbReference type="GO" id="GO:0005525">
    <property type="term" value="F:GTP binding"/>
    <property type="evidence" value="ECO:0007669"/>
    <property type="project" value="UniProtKB-KW"/>
</dbReference>
<dbReference type="Pfam" id="PF01926">
    <property type="entry name" value="MMR_HSR1"/>
    <property type="match status" value="1"/>
</dbReference>
<dbReference type="GeneID" id="27727970"/>
<evidence type="ECO:0000256" key="3">
    <source>
        <dbReference type="SAM" id="MobiDB-lite"/>
    </source>
</evidence>
<feature type="compositionally biased region" description="Basic and acidic residues" evidence="3">
    <location>
        <begin position="29"/>
        <end position="50"/>
    </location>
</feature>
<dbReference type="HOGENOM" id="CLU_044997_0_0_1"/>
<dbReference type="InterPro" id="IPR012675">
    <property type="entry name" value="Beta-grasp_dom_sf"/>
</dbReference>
<dbReference type="InterPro" id="IPR012676">
    <property type="entry name" value="TGS-like"/>
</dbReference>
<dbReference type="PROSITE" id="PS51710">
    <property type="entry name" value="G_OBG"/>
    <property type="match status" value="1"/>
</dbReference>
<dbReference type="Gene3D" id="6.10.140.1070">
    <property type="match status" value="1"/>
</dbReference>
<dbReference type="GO" id="GO:0003924">
    <property type="term" value="F:GTPase activity"/>
    <property type="evidence" value="ECO:0007669"/>
    <property type="project" value="InterPro"/>
</dbReference>
<reference evidence="6 7" key="1">
    <citation type="journal article" date="2014" name="Genome Announc.">
        <title>Draft genome sequence of the pathogenic fungus Scedosporium apiospermum.</title>
        <authorList>
            <person name="Vandeputte P."/>
            <person name="Ghamrawi S."/>
            <person name="Rechenmann M."/>
            <person name="Iltis A."/>
            <person name="Giraud S."/>
            <person name="Fleury M."/>
            <person name="Thornton C."/>
            <person name="Delhaes L."/>
            <person name="Meyer W."/>
            <person name="Papon N."/>
            <person name="Bouchara J.P."/>
        </authorList>
    </citation>
    <scope>NUCLEOTIDE SEQUENCE [LARGE SCALE GENOMIC DNA]</scope>
    <source>
        <strain evidence="6 7">IHEM 14462</strain>
    </source>
</reference>
<organism evidence="6 7">
    <name type="scientific">Pseudallescheria apiosperma</name>
    <name type="common">Scedosporium apiospermum</name>
    <dbReference type="NCBI Taxonomy" id="563466"/>
    <lineage>
        <taxon>Eukaryota</taxon>
        <taxon>Fungi</taxon>
        <taxon>Dikarya</taxon>
        <taxon>Ascomycota</taxon>
        <taxon>Pezizomycotina</taxon>
        <taxon>Sordariomycetes</taxon>
        <taxon>Hypocreomycetidae</taxon>
        <taxon>Microascales</taxon>
        <taxon>Microascaceae</taxon>
        <taxon>Scedosporium</taxon>
    </lineage>
</organism>
<dbReference type="AlphaFoldDB" id="A0A084FXW9"/>
<keyword evidence="2" id="KW-0342">GTP-binding</keyword>
<dbReference type="VEuPathDB" id="FungiDB:SAPIO_CDS8898"/>
<evidence type="ECO:0000313" key="7">
    <source>
        <dbReference type="Proteomes" id="UP000028545"/>
    </source>
</evidence>
<dbReference type="SUPFAM" id="SSF81271">
    <property type="entry name" value="TGS-like"/>
    <property type="match status" value="1"/>
</dbReference>
<dbReference type="OMA" id="DVCDQVH"/>
<evidence type="ECO:0000256" key="2">
    <source>
        <dbReference type="ARBA" id="ARBA00023134"/>
    </source>
</evidence>
<dbReference type="InterPro" id="IPR006073">
    <property type="entry name" value="GTP-bd"/>
</dbReference>
<dbReference type="InterPro" id="IPR006074">
    <property type="entry name" value="GTP1-OBG_CS"/>
</dbReference>
<evidence type="ECO:0000259" key="4">
    <source>
        <dbReference type="PROSITE" id="PS51710"/>
    </source>
</evidence>
<dbReference type="CDD" id="cd01896">
    <property type="entry name" value="DRG"/>
    <property type="match status" value="1"/>
</dbReference>
<dbReference type="FunFam" id="3.10.20.30:FF:000003">
    <property type="entry name" value="Developmentally-regulated GTP-binding protein 1"/>
    <property type="match status" value="1"/>
</dbReference>
<feature type="compositionally biased region" description="Basic and acidic residues" evidence="3">
    <location>
        <begin position="1"/>
        <end position="17"/>
    </location>
</feature>
<dbReference type="InterPro" id="IPR027417">
    <property type="entry name" value="P-loop_NTPase"/>
</dbReference>
<feature type="region of interest" description="Disordered" evidence="3">
    <location>
        <begin position="1"/>
        <end position="51"/>
    </location>
</feature>
<keyword evidence="1" id="KW-0547">Nucleotide-binding</keyword>
<protein>
    <recommendedName>
        <fullName evidence="8">TGS domain-containing protein</fullName>
    </recommendedName>
</protein>
<dbReference type="Pfam" id="PF16897">
    <property type="entry name" value="MMR_HSR1_Xtn"/>
    <property type="match status" value="1"/>
</dbReference>
<dbReference type="KEGG" id="sapo:SAPIO_CDS8898"/>
<dbReference type="InterPro" id="IPR031167">
    <property type="entry name" value="G_OBG"/>
</dbReference>
<dbReference type="RefSeq" id="XP_016639730.1">
    <property type="nucleotide sequence ID" value="XM_016790427.1"/>
</dbReference>
<dbReference type="InterPro" id="IPR045001">
    <property type="entry name" value="DRG"/>
</dbReference>
<dbReference type="Pfam" id="PF02824">
    <property type="entry name" value="TGS"/>
    <property type="match status" value="1"/>
</dbReference>
<evidence type="ECO:0000259" key="5">
    <source>
        <dbReference type="PROSITE" id="PS51880"/>
    </source>
</evidence>
<dbReference type="GO" id="GO:0002181">
    <property type="term" value="P:cytoplasmic translation"/>
    <property type="evidence" value="ECO:0007669"/>
    <property type="project" value="EnsemblFungi"/>
</dbReference>
<sequence length="333" mass="37572">MVNITDKIKEIEDEMKRTQKNKATANSPDSERNYLNPDRDPAGAQERDSTSEVASYAFTTLTAIPGVLEYDGAEIQLLDLPGIIEGAAEGKGRGRQVISAAKTSDMILMVLDATKRAEQRALLEAELEAVGIRLNRTPPNIYLKPKKAGGMKITFQSPPKYLDEKMIYNILRDYKLLNCEVLVRDENCTVDDLIDVIMKDHRKYIKCLYVYNKIDSVSVEFLDQLAREPNTVVMSCELDLGVQDVVDRCWKELNLIRIYTKRKGIEPNFEEALIVRNGSTIEDVCDQIHRTMKDTFKYALVWGASARHVPQRTGLGHVVADGDVVYIVSGWRA</sequence>
<evidence type="ECO:0000313" key="6">
    <source>
        <dbReference type="EMBL" id="KEZ39931.1"/>
    </source>
</evidence>
<dbReference type="PANTHER" id="PTHR43127">
    <property type="entry name" value="DEVELOPMENTALLY-REGULATED GTP-BINDING PROTEIN 2"/>
    <property type="match status" value="1"/>
</dbReference>
<dbReference type="InterPro" id="IPR031662">
    <property type="entry name" value="GTP-binding_2"/>
</dbReference>
<dbReference type="OrthoDB" id="603at2759"/>
<dbReference type="InterPro" id="IPR004095">
    <property type="entry name" value="TGS"/>
</dbReference>
<accession>A0A084FXW9</accession>
<dbReference type="SUPFAM" id="SSF52540">
    <property type="entry name" value="P-loop containing nucleoside triphosphate hydrolases"/>
    <property type="match status" value="1"/>
</dbReference>
<dbReference type="Gene3D" id="3.10.20.30">
    <property type="match status" value="1"/>
</dbReference>
<dbReference type="PROSITE" id="PS00905">
    <property type="entry name" value="GTP1_OBG"/>
    <property type="match status" value="1"/>
</dbReference>
<dbReference type="Proteomes" id="UP000028545">
    <property type="component" value="Unassembled WGS sequence"/>
</dbReference>
<dbReference type="PRINTS" id="PR00326">
    <property type="entry name" value="GTP1OBG"/>
</dbReference>
<dbReference type="EMBL" id="JOWA01000132">
    <property type="protein sequence ID" value="KEZ39931.1"/>
    <property type="molecule type" value="Genomic_DNA"/>
</dbReference>
<comment type="caution">
    <text evidence="6">The sequence shown here is derived from an EMBL/GenBank/DDBJ whole genome shotgun (WGS) entry which is preliminary data.</text>
</comment>
<dbReference type="PROSITE" id="PS51880">
    <property type="entry name" value="TGS"/>
    <property type="match status" value="1"/>
</dbReference>
<evidence type="ECO:0000256" key="1">
    <source>
        <dbReference type="ARBA" id="ARBA00022741"/>
    </source>
</evidence>
<proteinExistence type="predicted"/>
<gene>
    <name evidence="6" type="ORF">SAPIO_CDS8898</name>
</gene>